<dbReference type="PROSITE" id="PS50043">
    <property type="entry name" value="HTH_LUXR_2"/>
    <property type="match status" value="1"/>
</dbReference>
<keyword evidence="5" id="KW-1185">Reference proteome</keyword>
<dbReference type="GO" id="GO:0003677">
    <property type="term" value="F:DNA binding"/>
    <property type="evidence" value="ECO:0007669"/>
    <property type="project" value="UniProtKB-KW"/>
</dbReference>
<dbReference type="Proteomes" id="UP001519332">
    <property type="component" value="Unassembled WGS sequence"/>
</dbReference>
<dbReference type="EMBL" id="JAGINW010000001">
    <property type="protein sequence ID" value="MBP2325021.1"/>
    <property type="molecule type" value="Genomic_DNA"/>
</dbReference>
<comment type="caution">
    <text evidence="4">The sequence shown here is derived from an EMBL/GenBank/DDBJ whole genome shotgun (WGS) entry which is preliminary data.</text>
</comment>
<dbReference type="InterPro" id="IPR027417">
    <property type="entry name" value="P-loop_NTPase"/>
</dbReference>
<dbReference type="InterPro" id="IPR016032">
    <property type="entry name" value="Sig_transdc_resp-reg_C-effctor"/>
</dbReference>
<dbReference type="SUPFAM" id="SSF52540">
    <property type="entry name" value="P-loop containing nucleoside triphosphate hydrolases"/>
    <property type="match status" value="1"/>
</dbReference>
<keyword evidence="1" id="KW-0547">Nucleotide-binding</keyword>
<dbReference type="SUPFAM" id="SSF46894">
    <property type="entry name" value="C-terminal effector domain of the bipartite response regulators"/>
    <property type="match status" value="1"/>
</dbReference>
<evidence type="ECO:0000313" key="4">
    <source>
        <dbReference type="EMBL" id="MBP2325021.1"/>
    </source>
</evidence>
<dbReference type="Pfam" id="PF13191">
    <property type="entry name" value="AAA_16"/>
    <property type="match status" value="1"/>
</dbReference>
<feature type="domain" description="HTH luxR-type" evidence="3">
    <location>
        <begin position="843"/>
        <end position="905"/>
    </location>
</feature>
<name>A0ABS4TKS8_9PSEU</name>
<keyword evidence="2" id="KW-0067">ATP-binding</keyword>
<dbReference type="CDD" id="cd06170">
    <property type="entry name" value="LuxR_C_like"/>
    <property type="match status" value="1"/>
</dbReference>
<keyword evidence="4" id="KW-0238">DNA-binding</keyword>
<accession>A0ABS4TKS8</accession>
<dbReference type="InterPro" id="IPR041664">
    <property type="entry name" value="AAA_16"/>
</dbReference>
<dbReference type="InterPro" id="IPR011990">
    <property type="entry name" value="TPR-like_helical_dom_sf"/>
</dbReference>
<evidence type="ECO:0000256" key="2">
    <source>
        <dbReference type="ARBA" id="ARBA00022840"/>
    </source>
</evidence>
<dbReference type="SUPFAM" id="SSF48452">
    <property type="entry name" value="TPR-like"/>
    <property type="match status" value="1"/>
</dbReference>
<gene>
    <name evidence="4" type="ORF">JOF56_005406</name>
</gene>
<reference evidence="4 5" key="1">
    <citation type="submission" date="2021-03" db="EMBL/GenBank/DDBJ databases">
        <title>Sequencing the genomes of 1000 actinobacteria strains.</title>
        <authorList>
            <person name="Klenk H.-P."/>
        </authorList>
    </citation>
    <scope>NUCLEOTIDE SEQUENCE [LARGE SCALE GENOMIC DNA]</scope>
    <source>
        <strain evidence="4 5">DSM 46670</strain>
    </source>
</reference>
<evidence type="ECO:0000259" key="3">
    <source>
        <dbReference type="PROSITE" id="PS50043"/>
    </source>
</evidence>
<dbReference type="InterPro" id="IPR036388">
    <property type="entry name" value="WH-like_DNA-bd_sf"/>
</dbReference>
<dbReference type="PROSITE" id="PS00622">
    <property type="entry name" value="HTH_LUXR_1"/>
    <property type="match status" value="1"/>
</dbReference>
<dbReference type="RefSeq" id="WP_209642274.1">
    <property type="nucleotide sequence ID" value="NZ_JAGINW010000001.1"/>
</dbReference>
<dbReference type="SMART" id="SM00421">
    <property type="entry name" value="HTH_LUXR"/>
    <property type="match status" value="1"/>
</dbReference>
<dbReference type="Gene3D" id="1.10.10.10">
    <property type="entry name" value="Winged helix-like DNA-binding domain superfamily/Winged helix DNA-binding domain"/>
    <property type="match status" value="1"/>
</dbReference>
<sequence>MLSASPQRIPLPGRQRECERLTALLSGIAHAAGGALAFHGDMGIGKTALVRFAVTGATGFTVLSIAGHEAAAGVRFAALHHLLDAMPEQVSAEALRITQALEGGADGGLALSAQVLRLFRRAARERPLLCAVDDAHWLDEPSLDVLSFVARRIQGERIGILLAYCDETGRTMPGIPAHRLAALSQEASREIIRTTVPDPGVRTVVAESAKGNPRALMELAESLTPGQLRGDLPAPQVLAPHSGLRRAYRARLDRLPADTRWLVLLAAIDDQSDVDTLLRAAAVSGVDIAALEPAESAGLVRAEGTTVVFPQPLLRAVAYHEAPLAQRTAAHQCLAQAVDPRRQPLRHVLHRAAAANGPDDQLAAELERAAAEPAPDHATWSQALERAADLTSDADTAATRLIAAARHAWRAGEPNRARTLVRRVPTMVVSVAVRAQSKVLAGEIELRAGLPDTARRTLLAAADDLATRDRYLALGAFMRAGEALCLSGGYSRYPEIARQALALRRPDEPAVVQSMFDHFATLSATFRGDHSRAVGPSRRLFDLVPTLDDTDTLTRTSMVAIFRGSEAQALRLATRAIRTAKADGDVSALPQAMEAATLAEFALGRYDNATAGLEGLRLARESGQDNLAGNYLALLAVLAAMTGDRESCLLRLQETAAHLTGDGIGRAKAFGNWALAALDLADGRYPDVVTRLQAMITDRSGSGHLTVQVAATPHLVEAAVRCGRRTLAVEAFKVYDSWAGSTGSPHWLALSARCHALLTDNTDEAEAHFRAAVEHHVLGTGEFDLARTRLLFGQYLRRRRKPKAAREVLHDALSTFERFDARPWAEQAAAELRAAGHQVLPRDAQTVGTLTPHQIRIAQLVAEGATNREVAVRMLISTRTVDHHMRNIFAKLGVRSRVELTRLMA</sequence>
<dbReference type="Pfam" id="PF00196">
    <property type="entry name" value="GerE"/>
    <property type="match status" value="1"/>
</dbReference>
<evidence type="ECO:0000313" key="5">
    <source>
        <dbReference type="Proteomes" id="UP001519332"/>
    </source>
</evidence>
<organism evidence="4 5">
    <name type="scientific">Kibdelosporangium banguiense</name>
    <dbReference type="NCBI Taxonomy" id="1365924"/>
    <lineage>
        <taxon>Bacteria</taxon>
        <taxon>Bacillati</taxon>
        <taxon>Actinomycetota</taxon>
        <taxon>Actinomycetes</taxon>
        <taxon>Pseudonocardiales</taxon>
        <taxon>Pseudonocardiaceae</taxon>
        <taxon>Kibdelosporangium</taxon>
    </lineage>
</organism>
<dbReference type="PANTHER" id="PTHR16305:SF35">
    <property type="entry name" value="TRANSCRIPTIONAL ACTIVATOR DOMAIN"/>
    <property type="match status" value="1"/>
</dbReference>
<proteinExistence type="predicted"/>
<dbReference type="InterPro" id="IPR000792">
    <property type="entry name" value="Tscrpt_reg_LuxR_C"/>
</dbReference>
<dbReference type="PRINTS" id="PR00038">
    <property type="entry name" value="HTHLUXR"/>
</dbReference>
<dbReference type="PANTHER" id="PTHR16305">
    <property type="entry name" value="TESTICULAR SOLUBLE ADENYLYL CYCLASE"/>
    <property type="match status" value="1"/>
</dbReference>
<protein>
    <submittedName>
        <fullName evidence="4">DNA-binding CsgD family transcriptional regulator</fullName>
    </submittedName>
</protein>
<evidence type="ECO:0000256" key="1">
    <source>
        <dbReference type="ARBA" id="ARBA00022741"/>
    </source>
</evidence>